<dbReference type="InterPro" id="IPR001789">
    <property type="entry name" value="Sig_transdc_resp-reg_receiver"/>
</dbReference>
<dbReference type="EMBL" id="PSQJ01000004">
    <property type="protein sequence ID" value="PTL86356.1"/>
    <property type="molecule type" value="Genomic_DNA"/>
</dbReference>
<evidence type="ECO:0000313" key="10">
    <source>
        <dbReference type="EMBL" id="PTL86356.1"/>
    </source>
</evidence>
<dbReference type="SUPFAM" id="SSF52540">
    <property type="entry name" value="P-loop containing nucleoside triphosphate hydrolases"/>
    <property type="match status" value="1"/>
</dbReference>
<dbReference type="SUPFAM" id="SSF52172">
    <property type="entry name" value="CheY-like"/>
    <property type="match status" value="1"/>
</dbReference>
<dbReference type="PANTHER" id="PTHR32071:SF17">
    <property type="entry name" value="TRANSCRIPTIONAL REGULATOR (NTRC FAMILY)"/>
    <property type="match status" value="1"/>
</dbReference>
<dbReference type="AlphaFoldDB" id="A0A2T4VX46"/>
<dbReference type="InterPro" id="IPR027417">
    <property type="entry name" value="P-loop_NTPase"/>
</dbReference>
<evidence type="ECO:0000256" key="5">
    <source>
        <dbReference type="ARBA" id="ARBA00023015"/>
    </source>
</evidence>
<accession>A0A2T4VX46</accession>
<dbReference type="FunFam" id="1.10.10.60:FF:000165">
    <property type="entry name" value="Two-component system nitrogen regulation response regulator NtrX"/>
    <property type="match status" value="1"/>
</dbReference>
<dbReference type="Pfam" id="PF02954">
    <property type="entry name" value="HTH_8"/>
    <property type="match status" value="1"/>
</dbReference>
<dbReference type="Gene3D" id="3.40.50.300">
    <property type="entry name" value="P-loop containing nucleotide triphosphate hydrolases"/>
    <property type="match status" value="1"/>
</dbReference>
<dbReference type="Pfam" id="PF00158">
    <property type="entry name" value="Sigma54_activat"/>
    <property type="match status" value="1"/>
</dbReference>
<dbReference type="PROSITE" id="PS50110">
    <property type="entry name" value="RESPONSE_REGULATORY"/>
    <property type="match status" value="1"/>
</dbReference>
<dbReference type="CDD" id="cd00009">
    <property type="entry name" value="AAA"/>
    <property type="match status" value="1"/>
</dbReference>
<sequence length="452" mass="51055">MTSDILIVDAKQGVGNIISSMLEDRGYSTRVAKNMYSALLEMKNSIPQLVFLDFCMTEYSGNCLSLFDKITELFPDIPFVITVDHEHFDMAIASIKRKTCDFIVKPFNKDQILLTVNKAISNARINEICDAQKEIEDEGLIGISGTISRLRQSVDRIAPTNSRVMIFGLSGSGKHFLARLIHNKSARSKGSFVFFDSASIPSEFMDIALFGIENSLGKPEKIGYLERACHGTIYINKITDIPCTVQDKLLRALVHRKFKRVNGVNPIALDARIISSIEENYYDCIVKRLLIEDLYYRLAVVSIRVPGLVERKEDIPFLTESLINQISKKLAICPRHISSDAMVILQGYDWPGNILELKKYLEKILFLMRKEDPKLEITVDMLPSNLGRSLPTSSVEYNNQVMNLPLREAREAFEKNYLMAQINRFGGNVSRTAGFVGMERSALHRKLKSLGL</sequence>
<dbReference type="Pfam" id="PF25601">
    <property type="entry name" value="AAA_lid_14"/>
    <property type="match status" value="1"/>
</dbReference>
<dbReference type="InterPro" id="IPR009057">
    <property type="entry name" value="Homeodomain-like_sf"/>
</dbReference>
<keyword evidence="6" id="KW-0804">Transcription</keyword>
<proteinExistence type="predicted"/>
<evidence type="ECO:0000256" key="7">
    <source>
        <dbReference type="PROSITE-ProRule" id="PRU00169"/>
    </source>
</evidence>
<dbReference type="GO" id="GO:0043565">
    <property type="term" value="F:sequence-specific DNA binding"/>
    <property type="evidence" value="ECO:0007669"/>
    <property type="project" value="InterPro"/>
</dbReference>
<evidence type="ECO:0000259" key="8">
    <source>
        <dbReference type="PROSITE" id="PS50045"/>
    </source>
</evidence>
<dbReference type="Gene3D" id="3.40.50.2300">
    <property type="match status" value="1"/>
</dbReference>
<dbReference type="PANTHER" id="PTHR32071">
    <property type="entry name" value="TRANSCRIPTIONAL REGULATORY PROTEIN"/>
    <property type="match status" value="1"/>
</dbReference>
<evidence type="ECO:0000256" key="4">
    <source>
        <dbReference type="ARBA" id="ARBA00023012"/>
    </source>
</evidence>
<reference evidence="11" key="1">
    <citation type="submission" date="2018-02" db="EMBL/GenBank/DDBJ databases">
        <title>Genome sequence of Candidatus Liberibacter europaeus.</title>
        <authorList>
            <person name="Frampton R.A."/>
            <person name="Thompson S.M."/>
            <person name="David C."/>
            <person name="Addison S.M."/>
            <person name="Smith G.R."/>
        </authorList>
    </citation>
    <scope>NUCLEOTIDE SEQUENCE [LARGE SCALE GENOMIC DNA]</scope>
</reference>
<dbReference type="GO" id="GO:0000160">
    <property type="term" value="P:phosphorelay signal transduction system"/>
    <property type="evidence" value="ECO:0007669"/>
    <property type="project" value="UniProtKB-KW"/>
</dbReference>
<dbReference type="InterPro" id="IPR058031">
    <property type="entry name" value="AAA_lid_NorR"/>
</dbReference>
<feature type="modified residue" description="4-aspartylphosphate" evidence="7">
    <location>
        <position position="53"/>
    </location>
</feature>
<feature type="domain" description="Sigma-54 factor interaction" evidence="8">
    <location>
        <begin position="140"/>
        <end position="366"/>
    </location>
</feature>
<dbReference type="InterPro" id="IPR002078">
    <property type="entry name" value="Sigma_54_int"/>
</dbReference>
<comment type="caution">
    <text evidence="10">The sequence shown here is derived from an EMBL/GenBank/DDBJ whole genome shotgun (WGS) entry which is preliminary data.</text>
</comment>
<evidence type="ECO:0000256" key="2">
    <source>
        <dbReference type="ARBA" id="ARBA00022741"/>
    </source>
</evidence>
<dbReference type="GO" id="GO:0006355">
    <property type="term" value="P:regulation of DNA-templated transcription"/>
    <property type="evidence" value="ECO:0007669"/>
    <property type="project" value="InterPro"/>
</dbReference>
<dbReference type="SUPFAM" id="SSF46689">
    <property type="entry name" value="Homeodomain-like"/>
    <property type="match status" value="1"/>
</dbReference>
<dbReference type="InterPro" id="IPR011006">
    <property type="entry name" value="CheY-like_superfamily"/>
</dbReference>
<evidence type="ECO:0000259" key="9">
    <source>
        <dbReference type="PROSITE" id="PS50110"/>
    </source>
</evidence>
<keyword evidence="3" id="KW-0067">ATP-binding</keyword>
<keyword evidence="4" id="KW-0902">Two-component regulatory system</keyword>
<evidence type="ECO:0000256" key="1">
    <source>
        <dbReference type="ARBA" id="ARBA00022553"/>
    </source>
</evidence>
<dbReference type="PROSITE" id="PS50045">
    <property type="entry name" value="SIGMA54_INTERACT_4"/>
    <property type="match status" value="1"/>
</dbReference>
<dbReference type="Pfam" id="PF00072">
    <property type="entry name" value="Response_reg"/>
    <property type="match status" value="1"/>
</dbReference>
<keyword evidence="2" id="KW-0547">Nucleotide-binding</keyword>
<dbReference type="Gene3D" id="1.10.8.60">
    <property type="match status" value="1"/>
</dbReference>
<organism evidence="10 11">
    <name type="scientific">Candidatus Liberibacter europaeus</name>
    <dbReference type="NCBI Taxonomy" id="744859"/>
    <lineage>
        <taxon>Bacteria</taxon>
        <taxon>Pseudomonadati</taxon>
        <taxon>Pseudomonadota</taxon>
        <taxon>Alphaproteobacteria</taxon>
        <taxon>Hyphomicrobiales</taxon>
        <taxon>Rhizobiaceae</taxon>
        <taxon>Liberibacter</taxon>
    </lineage>
</organism>
<dbReference type="Gene3D" id="1.10.10.60">
    <property type="entry name" value="Homeodomain-like"/>
    <property type="match status" value="1"/>
</dbReference>
<dbReference type="SMART" id="SM00448">
    <property type="entry name" value="REC"/>
    <property type="match status" value="1"/>
</dbReference>
<evidence type="ECO:0000256" key="3">
    <source>
        <dbReference type="ARBA" id="ARBA00022840"/>
    </source>
</evidence>
<dbReference type="InterPro" id="IPR002197">
    <property type="entry name" value="HTH_Fis"/>
</dbReference>
<dbReference type="Proteomes" id="UP000240811">
    <property type="component" value="Unassembled WGS sequence"/>
</dbReference>
<protein>
    <submittedName>
        <fullName evidence="10">Sigma-54-dependent Fis family transcriptional regulator</fullName>
    </submittedName>
</protein>
<dbReference type="GO" id="GO:0005524">
    <property type="term" value="F:ATP binding"/>
    <property type="evidence" value="ECO:0007669"/>
    <property type="project" value="UniProtKB-KW"/>
</dbReference>
<feature type="domain" description="Response regulatory" evidence="9">
    <location>
        <begin position="4"/>
        <end position="120"/>
    </location>
</feature>
<keyword evidence="1 7" id="KW-0597">Phosphoprotein</keyword>
<evidence type="ECO:0000313" key="11">
    <source>
        <dbReference type="Proteomes" id="UP000240811"/>
    </source>
</evidence>
<gene>
    <name evidence="10" type="ORF">C4617_03905</name>
</gene>
<keyword evidence="5" id="KW-0805">Transcription regulation</keyword>
<name>A0A2T4VX46_9HYPH</name>
<evidence type="ECO:0000256" key="6">
    <source>
        <dbReference type="ARBA" id="ARBA00023163"/>
    </source>
</evidence>